<dbReference type="AlphaFoldDB" id="A0A2G6KJT7"/>
<protein>
    <submittedName>
        <fullName evidence="1">Uncharacterized protein</fullName>
    </submittedName>
</protein>
<dbReference type="EMBL" id="PDSK01000037">
    <property type="protein sequence ID" value="PIE35650.1"/>
    <property type="molecule type" value="Genomic_DNA"/>
</dbReference>
<evidence type="ECO:0000313" key="2">
    <source>
        <dbReference type="Proteomes" id="UP000230821"/>
    </source>
</evidence>
<reference evidence="1 2" key="1">
    <citation type="submission" date="2017-10" db="EMBL/GenBank/DDBJ databases">
        <title>Novel microbial diversity and functional potential in the marine mammal oral microbiome.</title>
        <authorList>
            <person name="Dudek N.K."/>
            <person name="Sun C.L."/>
            <person name="Burstein D."/>
            <person name="Kantor R.S."/>
            <person name="Aliaga Goltsman D.S."/>
            <person name="Bik E.M."/>
            <person name="Thomas B.C."/>
            <person name="Banfield J.F."/>
            <person name="Relman D.A."/>
        </authorList>
    </citation>
    <scope>NUCLEOTIDE SEQUENCE [LARGE SCALE GENOMIC DNA]</scope>
    <source>
        <strain evidence="1">DOLJORAL78_47_16</strain>
    </source>
</reference>
<sequence length="115" mass="13263">MNARFFFEYSQKILAASGSSVAEAQRGREISSCITWKSLLIPCVSAFQHRIFKSNNYQNTDKHLYTPQKQEFVYKKSIEKILLCEQCERKFHVKNIKDSMLAAQPSESPSATHQD</sequence>
<organism evidence="1 2">
    <name type="scientific">candidate division KSB3 bacterium</name>
    <dbReference type="NCBI Taxonomy" id="2044937"/>
    <lineage>
        <taxon>Bacteria</taxon>
        <taxon>candidate division KSB3</taxon>
    </lineage>
</organism>
<dbReference type="Proteomes" id="UP000230821">
    <property type="component" value="Unassembled WGS sequence"/>
</dbReference>
<accession>A0A2G6KJT7</accession>
<gene>
    <name evidence="1" type="ORF">CSA56_03380</name>
</gene>
<proteinExistence type="predicted"/>
<name>A0A2G6KJT7_9BACT</name>
<evidence type="ECO:0000313" key="1">
    <source>
        <dbReference type="EMBL" id="PIE35650.1"/>
    </source>
</evidence>
<comment type="caution">
    <text evidence="1">The sequence shown here is derived from an EMBL/GenBank/DDBJ whole genome shotgun (WGS) entry which is preliminary data.</text>
</comment>